<dbReference type="AlphaFoldDB" id="A0AAW0AXG2"/>
<accession>A0AAW0AXG2</accession>
<dbReference type="InterPro" id="IPR036249">
    <property type="entry name" value="Thioredoxin-like_sf"/>
</dbReference>
<dbReference type="CDD" id="cd03181">
    <property type="entry name" value="GST_C_EF1Bgamma_like"/>
    <property type="match status" value="1"/>
</dbReference>
<dbReference type="CDD" id="cd03044">
    <property type="entry name" value="GST_N_EF1Bgamma"/>
    <property type="match status" value="1"/>
</dbReference>
<dbReference type="PROSITE" id="PS50404">
    <property type="entry name" value="GST_NTER"/>
    <property type="match status" value="1"/>
</dbReference>
<evidence type="ECO:0000313" key="4">
    <source>
        <dbReference type="EMBL" id="KAK7017971.1"/>
    </source>
</evidence>
<dbReference type="PROSITE" id="PS50405">
    <property type="entry name" value="GST_CTER"/>
    <property type="match status" value="1"/>
</dbReference>
<gene>
    <name evidence="4" type="ORF">VNI00_018481</name>
</gene>
<dbReference type="Pfam" id="PF02798">
    <property type="entry name" value="GST_N"/>
    <property type="match status" value="1"/>
</dbReference>
<dbReference type="InterPro" id="IPR010987">
    <property type="entry name" value="Glutathione-S-Trfase_C-like"/>
</dbReference>
<dbReference type="SUPFAM" id="SSF47616">
    <property type="entry name" value="GST C-terminal domain-like"/>
    <property type="match status" value="1"/>
</dbReference>
<dbReference type="Gene3D" id="1.20.1050.10">
    <property type="match status" value="1"/>
</dbReference>
<dbReference type="Pfam" id="PF00043">
    <property type="entry name" value="GST_C"/>
    <property type="match status" value="1"/>
</dbReference>
<comment type="caution">
    <text evidence="4">The sequence shown here is derived from an EMBL/GenBank/DDBJ whole genome shotgun (WGS) entry which is preliminary data.</text>
</comment>
<dbReference type="FunFam" id="1.20.1050.10:FF:000006">
    <property type="entry name" value="Elongation factor 1 gamma"/>
    <property type="match status" value="1"/>
</dbReference>
<evidence type="ECO:0000259" key="2">
    <source>
        <dbReference type="PROSITE" id="PS50404"/>
    </source>
</evidence>
<evidence type="ECO:0000313" key="5">
    <source>
        <dbReference type="Proteomes" id="UP001383192"/>
    </source>
</evidence>
<dbReference type="Gene3D" id="3.40.30.10">
    <property type="entry name" value="Glutaredoxin"/>
    <property type="match status" value="1"/>
</dbReference>
<dbReference type="InterPro" id="IPR004046">
    <property type="entry name" value="GST_C"/>
</dbReference>
<evidence type="ECO:0008006" key="6">
    <source>
        <dbReference type="Google" id="ProtNLM"/>
    </source>
</evidence>
<feature type="domain" description="GST N-terminal" evidence="2">
    <location>
        <begin position="3"/>
        <end position="87"/>
    </location>
</feature>
<proteinExistence type="inferred from homology"/>
<protein>
    <recommendedName>
        <fullName evidence="6">Glutathione S-transferase</fullName>
    </recommendedName>
</protein>
<organism evidence="4 5">
    <name type="scientific">Paramarasmius palmivorus</name>
    <dbReference type="NCBI Taxonomy" id="297713"/>
    <lineage>
        <taxon>Eukaryota</taxon>
        <taxon>Fungi</taxon>
        <taxon>Dikarya</taxon>
        <taxon>Basidiomycota</taxon>
        <taxon>Agaricomycotina</taxon>
        <taxon>Agaricomycetes</taxon>
        <taxon>Agaricomycetidae</taxon>
        <taxon>Agaricales</taxon>
        <taxon>Marasmiineae</taxon>
        <taxon>Marasmiaceae</taxon>
        <taxon>Paramarasmius</taxon>
    </lineage>
</organism>
<evidence type="ECO:0000259" key="3">
    <source>
        <dbReference type="PROSITE" id="PS50405"/>
    </source>
</evidence>
<dbReference type="Proteomes" id="UP001383192">
    <property type="component" value="Unassembled WGS sequence"/>
</dbReference>
<dbReference type="GO" id="GO:0006414">
    <property type="term" value="P:translational elongation"/>
    <property type="evidence" value="ECO:0007669"/>
    <property type="project" value="TreeGrafter"/>
</dbReference>
<dbReference type="GO" id="GO:0005634">
    <property type="term" value="C:nucleus"/>
    <property type="evidence" value="ECO:0007669"/>
    <property type="project" value="TreeGrafter"/>
</dbReference>
<dbReference type="GO" id="GO:0005737">
    <property type="term" value="C:cytoplasm"/>
    <property type="evidence" value="ECO:0007669"/>
    <property type="project" value="TreeGrafter"/>
</dbReference>
<name>A0AAW0AXG2_9AGAR</name>
<dbReference type="SFLD" id="SFLDS00019">
    <property type="entry name" value="Glutathione_Transferase_(cytos"/>
    <property type="match status" value="1"/>
</dbReference>
<dbReference type="SUPFAM" id="SSF52833">
    <property type="entry name" value="Thioredoxin-like"/>
    <property type="match status" value="1"/>
</dbReference>
<feature type="domain" description="GST C-terminal" evidence="3">
    <location>
        <begin position="89"/>
        <end position="215"/>
    </location>
</feature>
<dbReference type="InterPro" id="IPR036282">
    <property type="entry name" value="Glutathione-S-Trfase_C_sf"/>
</dbReference>
<dbReference type="EMBL" id="JAYKXP010000239">
    <property type="protein sequence ID" value="KAK7017971.1"/>
    <property type="molecule type" value="Genomic_DNA"/>
</dbReference>
<comment type="similarity">
    <text evidence="1">Belongs to the GST superfamily.</text>
</comment>
<dbReference type="InterPro" id="IPR040079">
    <property type="entry name" value="Glutathione_S-Trfase"/>
</dbReference>
<dbReference type="InterPro" id="IPR050802">
    <property type="entry name" value="EF-GSTs"/>
</dbReference>
<dbReference type="PANTHER" id="PTHR43986">
    <property type="entry name" value="ELONGATION FACTOR 1-GAMMA"/>
    <property type="match status" value="1"/>
</dbReference>
<dbReference type="InterPro" id="IPR004045">
    <property type="entry name" value="Glutathione_S-Trfase_N"/>
</dbReference>
<evidence type="ECO:0000256" key="1">
    <source>
        <dbReference type="RuleBase" id="RU003494"/>
    </source>
</evidence>
<sequence length="222" mass="24649">MSSIGTLYTTPKQATGKLILAVAALGSLTLDPTPSSYIHYQTNKTPEFTSKFPHGKIPAFESKDGSFKLFEGYAIARYLASLANLLGSTPEQAALVDQWSHLAETEFDIPSTFIERMCRGTLTYSELTHTSLVERITRTLNTFNNHLMVNTYLVGERLTLADLVLAAVVYRTVQTTLDKELRGKFTAVIRHFETVVNQPKVKDIFGSVEYVEKPIAVAPSKK</sequence>
<keyword evidence="5" id="KW-1185">Reference proteome</keyword>
<reference evidence="4 5" key="1">
    <citation type="submission" date="2024-01" db="EMBL/GenBank/DDBJ databases">
        <title>A draft genome for a cacao thread blight-causing isolate of Paramarasmius palmivorus.</title>
        <authorList>
            <person name="Baruah I.K."/>
            <person name="Bukari Y."/>
            <person name="Amoako-Attah I."/>
            <person name="Meinhardt L.W."/>
            <person name="Bailey B.A."/>
            <person name="Cohen S.P."/>
        </authorList>
    </citation>
    <scope>NUCLEOTIDE SEQUENCE [LARGE SCALE GENOMIC DNA]</scope>
    <source>
        <strain evidence="4 5">GH-12</strain>
    </source>
</reference>
<dbReference type="PANTHER" id="PTHR43986:SF1">
    <property type="entry name" value="ELONGATION FACTOR 1-GAMMA"/>
    <property type="match status" value="1"/>
</dbReference>